<evidence type="ECO:0000259" key="3">
    <source>
        <dbReference type="Pfam" id="PF23275"/>
    </source>
</evidence>
<organism evidence="4 5">
    <name type="scientific">Mycolicibacterium mageritense</name>
    <name type="common">Mycobacterium mageritense</name>
    <dbReference type="NCBI Taxonomy" id="53462"/>
    <lineage>
        <taxon>Bacteria</taxon>
        <taxon>Bacillati</taxon>
        <taxon>Actinomycetota</taxon>
        <taxon>Actinomycetes</taxon>
        <taxon>Mycobacteriales</taxon>
        <taxon>Mycobacteriaceae</taxon>
        <taxon>Mycolicibacterium</taxon>
    </lineage>
</organism>
<evidence type="ECO:0000256" key="1">
    <source>
        <dbReference type="SAM" id="MobiDB-lite"/>
    </source>
</evidence>
<protein>
    <recommendedName>
        <fullName evidence="6">ESX-1 secretion-associated protein EspA/EspE-like domain-containing protein</fullName>
    </recommendedName>
</protein>
<evidence type="ECO:0000259" key="2">
    <source>
        <dbReference type="Pfam" id="PF18879"/>
    </source>
</evidence>
<dbReference type="Pfam" id="PF23275">
    <property type="entry name" value="TPR_23"/>
    <property type="match status" value="1"/>
</dbReference>
<name>A0ABM7HQZ5_MYCME</name>
<keyword evidence="5" id="KW-1185">Reference proteome</keyword>
<evidence type="ECO:0008006" key="6">
    <source>
        <dbReference type="Google" id="ProtNLM"/>
    </source>
</evidence>
<dbReference type="RefSeq" id="WP_063835100.1">
    <property type="nucleotide sequence ID" value="NZ_AP022567.1"/>
</dbReference>
<evidence type="ECO:0000313" key="5">
    <source>
        <dbReference type="Proteomes" id="UP000465622"/>
    </source>
</evidence>
<feature type="domain" description="TPR repeat" evidence="3">
    <location>
        <begin position="242"/>
        <end position="453"/>
    </location>
</feature>
<dbReference type="Pfam" id="PF18879">
    <property type="entry name" value="EspA_EspE"/>
    <property type="match status" value="1"/>
</dbReference>
<sequence length="769" mass="81910">MGALDAFYSTWSDARETFGQGTPQDGSNLDNSSKLMQMKAGVEAAAPDGRWQGPASEAYAAKNKDHAGVYGKLAELDTKMATEVTNASNVVKQGRQSLENTKSWVDSAANSIPTGTSATDRNSKLLSIANQGIGQVSNIVTEATNKMTEISQSVQGLKGRYDAIANGKPDPGENTPGEKPGEKPDMLGAWQDRKSDSELVPEDMEGLVHDALNGNQEAAAKVDNLLDNIDEDQLGPKSVSHPLSPLQAELVGQLQAQMKPMSMEDLNKARDKLGPHKGILGDAMQIMSDPDVTYPRHDGDGPEVITPGVIHNDGVLPGDRGALPDSVQSALNAKLDLDAPSGMEIARGHPTPFGDTQGAKDLVDLSTIVGDGDRKFQQGSEIDRGLMARGQEILEATDGATRGDAVAERIFETAGRDKVVDHDMFTKNPGFIEDVLTHPWQDDGKAASTLTDWIKEDANSADPLANSRAGETARAIANYMGDSKTPLLDMNGGDQPLGKVNPELTQSLARAMSPYLDEMTGYPLDEARGLGLNPTTGFGDDFERGDAKSPKTVNILTILDTDDSAARIINGKSMELQNSYINEYASSLVENPEYPEHRTALESAGKLKGMTENALVSASNDVIHDKVAASERVSSIINGTLDSLGSLPGAPGNVIGMASPAFKEFISSFEFNQPPENVPTRSSIAMQTMLADTFMRAGLGPPEGMAYLAAFDVDHRNGLDIPQNVGSTEYNNYKAALENYLGKFGDPVTGPIGAYNTAYRDALAPTADK</sequence>
<dbReference type="Proteomes" id="UP000465622">
    <property type="component" value="Chromosome"/>
</dbReference>
<accession>A0ABM7HQZ5</accession>
<dbReference type="EMBL" id="AP022567">
    <property type="protein sequence ID" value="BBX32972.1"/>
    <property type="molecule type" value="Genomic_DNA"/>
</dbReference>
<dbReference type="InterPro" id="IPR043796">
    <property type="entry name" value="ESX-1_EspA/EspE-like"/>
</dbReference>
<reference evidence="4 5" key="1">
    <citation type="journal article" date="2019" name="Emerg. Microbes Infect.">
        <title>Comprehensive subspecies identification of 175 nontuberculous mycobacteria species based on 7547 genomic profiles.</title>
        <authorList>
            <person name="Matsumoto Y."/>
            <person name="Kinjo T."/>
            <person name="Motooka D."/>
            <person name="Nabeya D."/>
            <person name="Jung N."/>
            <person name="Uechi K."/>
            <person name="Horii T."/>
            <person name="Iida T."/>
            <person name="Fujita J."/>
            <person name="Nakamura S."/>
        </authorList>
    </citation>
    <scope>NUCLEOTIDE SEQUENCE [LARGE SCALE GENOMIC DNA]</scope>
    <source>
        <strain evidence="4 5">JCM 12375</strain>
    </source>
</reference>
<proteinExistence type="predicted"/>
<feature type="region of interest" description="Disordered" evidence="1">
    <location>
        <begin position="163"/>
        <end position="187"/>
    </location>
</feature>
<dbReference type="InterPro" id="IPR057037">
    <property type="entry name" value="TPR_rep_actino"/>
</dbReference>
<gene>
    <name evidence="4" type="ORF">MMAGJ_22540</name>
</gene>
<feature type="domain" description="ESX-1 secretion-associated protein EspA/EspE-like" evidence="2">
    <location>
        <begin position="18"/>
        <end position="99"/>
    </location>
</feature>
<evidence type="ECO:0000313" key="4">
    <source>
        <dbReference type="EMBL" id="BBX32972.1"/>
    </source>
</evidence>